<accession>A0A7S9XGJ5</accession>
<reference evidence="2" key="1">
    <citation type="submission" date="2020-08" db="EMBL/GenBank/DDBJ databases">
        <title>Bridging the membrane lipid divide: bacteria of the FCB group superphylum have the potential to synthesize archaeal ether lipids.</title>
        <authorList>
            <person name="Villanueva L."/>
            <person name="von Meijenfeldt F.A.B."/>
            <person name="Westbye A.B."/>
            <person name="Yadav S."/>
            <person name="Hopmans E.C."/>
            <person name="Dutilh B.E."/>
            <person name="Sinninghe Damste J.S."/>
        </authorList>
    </citation>
    <scope>NUCLEOTIDE SEQUENCE</scope>
    <source>
        <strain evidence="2">NIOZ-UU157</strain>
    </source>
</reference>
<evidence type="ECO:0000256" key="1">
    <source>
        <dbReference type="SAM" id="Coils"/>
    </source>
</evidence>
<evidence type="ECO:0000313" key="2">
    <source>
        <dbReference type="EMBL" id="QPI16137.1"/>
    </source>
</evidence>
<dbReference type="EMBL" id="MW030534">
    <property type="protein sequence ID" value="QPI16137.1"/>
    <property type="molecule type" value="Genomic_DNA"/>
</dbReference>
<gene>
    <name evidence="2" type="ORF">NIOZUU157_00017</name>
</gene>
<feature type="coiled-coil region" evidence="1">
    <location>
        <begin position="3"/>
        <end position="37"/>
    </location>
</feature>
<name>A0A7S9XGJ5_9VIRU</name>
<organism evidence="2">
    <name type="scientific">Virus NIOZ-UU157</name>
    <dbReference type="NCBI Taxonomy" id="2763269"/>
    <lineage>
        <taxon>Viruses</taxon>
    </lineage>
</organism>
<keyword evidence="1" id="KW-0175">Coiled coil</keyword>
<sequence length="121" mass="13999">MNAKDLELKISGLQKAIEEHKADASRYEDELKTTTKKLEDINKPELTPLQFDLIQEAIERGVDEFDFSDTGNFDIEYGIEYDGKVHCESHDLNETYQLVEMITARVHKLFTEAECPTEEEE</sequence>
<protein>
    <recommendedName>
        <fullName evidence="3">Coil containing protein</fullName>
    </recommendedName>
</protein>
<evidence type="ECO:0008006" key="3">
    <source>
        <dbReference type="Google" id="ProtNLM"/>
    </source>
</evidence>
<proteinExistence type="predicted"/>